<dbReference type="STRING" id="1255658.FM114_15475"/>
<gene>
    <name evidence="1" type="ORF">FM114_15475</name>
</gene>
<organism evidence="1 2">
    <name type="scientific">Luteococcus japonicus LSP_Lj1</name>
    <dbReference type="NCBI Taxonomy" id="1255658"/>
    <lineage>
        <taxon>Bacteria</taxon>
        <taxon>Bacillati</taxon>
        <taxon>Actinomycetota</taxon>
        <taxon>Actinomycetes</taxon>
        <taxon>Propionibacteriales</taxon>
        <taxon>Propionibacteriaceae</taxon>
        <taxon>Luteococcus</taxon>
    </lineage>
</organism>
<evidence type="ECO:0000313" key="2">
    <source>
        <dbReference type="Proteomes" id="UP000188342"/>
    </source>
</evidence>
<name>A0A1R4KKP8_9ACTN</name>
<dbReference type="RefSeq" id="WP_094766042.1">
    <property type="nucleotide sequence ID" value="NZ_FUKQ01000060.1"/>
</dbReference>
<dbReference type="EMBL" id="FUKQ01000060">
    <property type="protein sequence ID" value="SJN44936.1"/>
    <property type="molecule type" value="Genomic_DNA"/>
</dbReference>
<protein>
    <submittedName>
        <fullName evidence="1">Uncharacterized protein</fullName>
    </submittedName>
</protein>
<proteinExistence type="predicted"/>
<keyword evidence="2" id="KW-1185">Reference proteome</keyword>
<evidence type="ECO:0000313" key="1">
    <source>
        <dbReference type="EMBL" id="SJN44936.1"/>
    </source>
</evidence>
<dbReference type="AlphaFoldDB" id="A0A1R4KKP8"/>
<accession>A0A1R4KKP8</accession>
<reference evidence="1 2" key="1">
    <citation type="submission" date="2017-02" db="EMBL/GenBank/DDBJ databases">
        <authorList>
            <person name="Peterson S.W."/>
        </authorList>
    </citation>
    <scope>NUCLEOTIDE SEQUENCE [LARGE SCALE GENOMIC DNA]</scope>
    <source>
        <strain evidence="1 2">LSP_Lj1</strain>
    </source>
</reference>
<sequence length="84" mass="9040">MPARMVIHTPVVDLVVTGSEREVEAIATDMTASFAARAGAWLTSQERTWWVPAASLLEIDMGWGLVAHLDSISVTTMGERPASS</sequence>
<dbReference type="Proteomes" id="UP000188342">
    <property type="component" value="Unassembled WGS sequence"/>
</dbReference>